<evidence type="ECO:0000256" key="3">
    <source>
        <dbReference type="ARBA" id="ARBA00023015"/>
    </source>
</evidence>
<feature type="compositionally biased region" description="Low complexity" evidence="6">
    <location>
        <begin position="73"/>
        <end position="83"/>
    </location>
</feature>
<evidence type="ECO:0000256" key="5">
    <source>
        <dbReference type="ARBA" id="ARBA00023242"/>
    </source>
</evidence>
<keyword evidence="5" id="KW-0539">Nucleus</keyword>
<keyword evidence="2" id="KW-0862">Zinc</keyword>
<accession>A0A6A6XA20</accession>
<evidence type="ECO:0000313" key="9">
    <source>
        <dbReference type="Proteomes" id="UP000799757"/>
    </source>
</evidence>
<evidence type="ECO:0000313" key="8">
    <source>
        <dbReference type="EMBL" id="KAF2792994.1"/>
    </source>
</evidence>
<gene>
    <name evidence="8" type="ORF">K505DRAFT_245409</name>
</gene>
<keyword evidence="1" id="KW-0479">Metal-binding</keyword>
<dbReference type="SUPFAM" id="SSF57701">
    <property type="entry name" value="Zn2/Cys6 DNA-binding domain"/>
    <property type="match status" value="1"/>
</dbReference>
<dbReference type="EMBL" id="MU001946">
    <property type="protein sequence ID" value="KAF2792994.1"/>
    <property type="molecule type" value="Genomic_DNA"/>
</dbReference>
<evidence type="ECO:0000256" key="1">
    <source>
        <dbReference type="ARBA" id="ARBA00022723"/>
    </source>
</evidence>
<proteinExistence type="predicted"/>
<sequence>MSQRRAIACTICAKAKTKCDKAVPSCSRCTAKGLPCEPRSTRRTSDSNYRNNKTRHIVSPKRFSSAASVPAMSRHSSPRSVPSSERHHMVRAVSQMDMHTAQKMGHQRTDFSAFPMLTPLPTFSPQIIDECYSYSSSPEQNMTTFSHPLDKHNFYNNGRLTPQTPDSFSYHDNLSIADPFDQYMNNQAWSDDGNGMPIGLGFGDDIPGLMPVESMWGTPEPEGVSTPMGHMRSFDSPLCGSPASINGWSNHHDLSLSPPQIPHSMPHTRAVPSLSISDCSAQEFESPRVEDWQTFRPNPPGMPMGKPIITNTYIDGLKSIPKNHQLWEDVKFSRMSTILKPALNKYLGLDKVGDSLRDSVMDVANSFILQARQLSKSASLSPPTVSITAPIDGVDDSLPSPSAEALENLVRSYGSRFEPFYPTFAAKSIDLSSLLQSNASKIHLLLILAAGASMVPTQEASLFTNRLIESTRILLGDLTDKDPTLWHEPEVLRAALLYMHLASWGGESRHIEFARNQSSLYFEMARRSGLFKHRENSMSVPEFGGPLGWEAWCTQESLNRLAYSWVIADQELSLFHDEAPAFCTAELAAVLPGRETLWRATTAESWDKLNITKSDTPPSLHDLFKRLMSRELVNDPRELTRLQLRLLLQPLQALVHSIDQCIGPSTGDFPENHLVHMRDAQAILGDWFQLCCRRMQAEEELCPILLSNFIMYHLITLKTMTHFPEIESFARGEVTRDHFVATTWARTETLGSTQRIWFHCGQLIRYIRLMPEAHRPQWIPAVVHRVCLILWSTSVAKSLTGIAHSANPFSKSVFAIDSVSPHHQSLVRYLSLGHGTPMLCTRDGAWFSLNSPADTLRYSLEVLKEEGLDSNFAVDVRSRLQLLSRRVLAE</sequence>
<organism evidence="8 9">
    <name type="scientific">Melanomma pulvis-pyrius CBS 109.77</name>
    <dbReference type="NCBI Taxonomy" id="1314802"/>
    <lineage>
        <taxon>Eukaryota</taxon>
        <taxon>Fungi</taxon>
        <taxon>Dikarya</taxon>
        <taxon>Ascomycota</taxon>
        <taxon>Pezizomycotina</taxon>
        <taxon>Dothideomycetes</taxon>
        <taxon>Pleosporomycetidae</taxon>
        <taxon>Pleosporales</taxon>
        <taxon>Melanommataceae</taxon>
        <taxon>Melanomma</taxon>
    </lineage>
</organism>
<dbReference type="Pfam" id="PF00172">
    <property type="entry name" value="Zn_clus"/>
    <property type="match status" value="1"/>
</dbReference>
<name>A0A6A6XA20_9PLEO</name>
<dbReference type="PANTHER" id="PTHR47660">
    <property type="entry name" value="TRANSCRIPTION FACTOR WITH C2H2 AND ZN(2)-CYS(6) DNA BINDING DOMAIN (EUROFUNG)-RELATED-RELATED"/>
    <property type="match status" value="1"/>
</dbReference>
<dbReference type="InterPro" id="IPR001138">
    <property type="entry name" value="Zn2Cys6_DnaBD"/>
</dbReference>
<dbReference type="SMART" id="SM00066">
    <property type="entry name" value="GAL4"/>
    <property type="match status" value="1"/>
</dbReference>
<feature type="domain" description="Zn(2)-C6 fungal-type" evidence="7">
    <location>
        <begin position="8"/>
        <end position="36"/>
    </location>
</feature>
<dbReference type="OrthoDB" id="40579at2759"/>
<evidence type="ECO:0000256" key="6">
    <source>
        <dbReference type="SAM" id="MobiDB-lite"/>
    </source>
</evidence>
<protein>
    <recommendedName>
        <fullName evidence="7">Zn(2)-C6 fungal-type domain-containing protein</fullName>
    </recommendedName>
</protein>
<evidence type="ECO:0000256" key="4">
    <source>
        <dbReference type="ARBA" id="ARBA00023163"/>
    </source>
</evidence>
<evidence type="ECO:0000259" key="7">
    <source>
        <dbReference type="PROSITE" id="PS50048"/>
    </source>
</evidence>
<dbReference type="GO" id="GO:0000981">
    <property type="term" value="F:DNA-binding transcription factor activity, RNA polymerase II-specific"/>
    <property type="evidence" value="ECO:0007669"/>
    <property type="project" value="InterPro"/>
</dbReference>
<dbReference type="Proteomes" id="UP000799757">
    <property type="component" value="Unassembled WGS sequence"/>
</dbReference>
<dbReference type="PROSITE" id="PS00463">
    <property type="entry name" value="ZN2_CY6_FUNGAL_1"/>
    <property type="match status" value="1"/>
</dbReference>
<keyword evidence="4" id="KW-0804">Transcription</keyword>
<feature type="region of interest" description="Disordered" evidence="6">
    <location>
        <begin position="61"/>
        <end position="85"/>
    </location>
</feature>
<reference evidence="8" key="1">
    <citation type="journal article" date="2020" name="Stud. Mycol.">
        <title>101 Dothideomycetes genomes: a test case for predicting lifestyles and emergence of pathogens.</title>
        <authorList>
            <person name="Haridas S."/>
            <person name="Albert R."/>
            <person name="Binder M."/>
            <person name="Bloem J."/>
            <person name="Labutti K."/>
            <person name="Salamov A."/>
            <person name="Andreopoulos B."/>
            <person name="Baker S."/>
            <person name="Barry K."/>
            <person name="Bills G."/>
            <person name="Bluhm B."/>
            <person name="Cannon C."/>
            <person name="Castanera R."/>
            <person name="Culley D."/>
            <person name="Daum C."/>
            <person name="Ezra D."/>
            <person name="Gonzalez J."/>
            <person name="Henrissat B."/>
            <person name="Kuo A."/>
            <person name="Liang C."/>
            <person name="Lipzen A."/>
            <person name="Lutzoni F."/>
            <person name="Magnuson J."/>
            <person name="Mondo S."/>
            <person name="Nolan M."/>
            <person name="Ohm R."/>
            <person name="Pangilinan J."/>
            <person name="Park H.-J."/>
            <person name="Ramirez L."/>
            <person name="Alfaro M."/>
            <person name="Sun H."/>
            <person name="Tritt A."/>
            <person name="Yoshinaga Y."/>
            <person name="Zwiers L.-H."/>
            <person name="Turgeon B."/>
            <person name="Goodwin S."/>
            <person name="Spatafora J."/>
            <person name="Crous P."/>
            <person name="Grigoriev I."/>
        </authorList>
    </citation>
    <scope>NUCLEOTIDE SEQUENCE</scope>
    <source>
        <strain evidence="8">CBS 109.77</strain>
    </source>
</reference>
<keyword evidence="9" id="KW-1185">Reference proteome</keyword>
<dbReference type="AlphaFoldDB" id="A0A6A6XA20"/>
<dbReference type="PANTHER" id="PTHR47660:SF2">
    <property type="entry name" value="TRANSCRIPTION FACTOR WITH C2H2 AND ZN(2)-CYS(6) DNA BINDING DOMAIN (EUROFUNG)"/>
    <property type="match status" value="1"/>
</dbReference>
<dbReference type="PROSITE" id="PS50048">
    <property type="entry name" value="ZN2_CY6_FUNGAL_2"/>
    <property type="match status" value="1"/>
</dbReference>
<keyword evidence="3" id="KW-0805">Transcription regulation</keyword>
<dbReference type="Gene3D" id="4.10.240.10">
    <property type="entry name" value="Zn(2)-C6 fungal-type DNA-binding domain"/>
    <property type="match status" value="1"/>
</dbReference>
<evidence type="ECO:0000256" key="2">
    <source>
        <dbReference type="ARBA" id="ARBA00022833"/>
    </source>
</evidence>
<dbReference type="CDD" id="cd00067">
    <property type="entry name" value="GAL4"/>
    <property type="match status" value="1"/>
</dbReference>
<dbReference type="CDD" id="cd12148">
    <property type="entry name" value="fungal_TF_MHR"/>
    <property type="match status" value="1"/>
</dbReference>
<dbReference type="InterPro" id="IPR036864">
    <property type="entry name" value="Zn2-C6_fun-type_DNA-bd_sf"/>
</dbReference>
<dbReference type="GO" id="GO:0008270">
    <property type="term" value="F:zinc ion binding"/>
    <property type="evidence" value="ECO:0007669"/>
    <property type="project" value="InterPro"/>
</dbReference>